<dbReference type="InterPro" id="IPR011990">
    <property type="entry name" value="TPR-like_helical_dom_sf"/>
</dbReference>
<dbReference type="Gene3D" id="1.25.40.10">
    <property type="entry name" value="Tetratricopeptide repeat domain"/>
    <property type="match status" value="1"/>
</dbReference>
<evidence type="ECO:0000313" key="5">
    <source>
        <dbReference type="Proteomes" id="UP001529338"/>
    </source>
</evidence>
<dbReference type="InterPro" id="IPR051677">
    <property type="entry name" value="AfsR-DnrI-RedD_regulator"/>
</dbReference>
<protein>
    <submittedName>
        <fullName evidence="4">Bacterial transcriptional activator domain-containing protein</fullName>
    </submittedName>
</protein>
<dbReference type="PANTHER" id="PTHR35807:SF1">
    <property type="entry name" value="TRANSCRIPTIONAL REGULATOR REDD"/>
    <property type="match status" value="1"/>
</dbReference>
<keyword evidence="1" id="KW-0805">Transcription regulation</keyword>
<keyword evidence="5" id="KW-1185">Reference proteome</keyword>
<proteinExistence type="predicted"/>
<dbReference type="SMART" id="SM01043">
    <property type="entry name" value="BTAD"/>
    <property type="match status" value="1"/>
</dbReference>
<evidence type="ECO:0000256" key="1">
    <source>
        <dbReference type="ARBA" id="ARBA00023015"/>
    </source>
</evidence>
<dbReference type="SUPFAM" id="SSF48452">
    <property type="entry name" value="TPR-like"/>
    <property type="match status" value="1"/>
</dbReference>
<keyword evidence="2" id="KW-0804">Transcription</keyword>
<dbReference type="Pfam" id="PF03704">
    <property type="entry name" value="BTAD"/>
    <property type="match status" value="1"/>
</dbReference>
<dbReference type="Gene3D" id="1.10.10.10">
    <property type="entry name" value="Winged helix-like DNA-binding domain superfamily/Winged helix DNA-binding domain"/>
    <property type="match status" value="1"/>
</dbReference>
<accession>A0ABT7SG85</accession>
<gene>
    <name evidence="4" type="ORF">QRT04_08910</name>
</gene>
<evidence type="ECO:0000259" key="3">
    <source>
        <dbReference type="SMART" id="SM01043"/>
    </source>
</evidence>
<evidence type="ECO:0000256" key="2">
    <source>
        <dbReference type="ARBA" id="ARBA00023163"/>
    </source>
</evidence>
<reference evidence="4 5" key="1">
    <citation type="submission" date="2023-06" db="EMBL/GenBank/DDBJ databases">
        <title>Cellulomonas sp. MW4 Whole genome sequence.</title>
        <authorList>
            <person name="Park S."/>
        </authorList>
    </citation>
    <scope>NUCLEOTIDE SEQUENCE [LARGE SCALE GENOMIC DNA]</scope>
    <source>
        <strain evidence="4 5">MW4</strain>
    </source>
</reference>
<dbReference type="Proteomes" id="UP001529338">
    <property type="component" value="Unassembled WGS sequence"/>
</dbReference>
<sequence length="222" mass="23886">MALAQPTARLLAALALDGPMSRDRAADRMWPDAPTVRALANLRTGLSRLRRAAPGVIDVGGPVLALADDVHVDVDDVMTWVNATIYDDAPANEHAGPPPEVGRELLAGWDDEWSRDHRERWHVLIGQALETAATRLLSLGRPAAALPYGLAAVAVEPWSESANRVLIEIHARRGDPAGALRQFERLSRALKAELGVAPTPDLVALVRQLYPFGMGRAGARTA</sequence>
<dbReference type="InterPro" id="IPR036388">
    <property type="entry name" value="WH-like_DNA-bd_sf"/>
</dbReference>
<feature type="domain" description="Bacterial transcriptional activator" evidence="3">
    <location>
        <begin position="72"/>
        <end position="210"/>
    </location>
</feature>
<name>A0ABT7SG85_9CELL</name>
<organism evidence="4 5">
    <name type="scientific">Cellulomonas alba</name>
    <dbReference type="NCBI Taxonomy" id="3053467"/>
    <lineage>
        <taxon>Bacteria</taxon>
        <taxon>Bacillati</taxon>
        <taxon>Actinomycetota</taxon>
        <taxon>Actinomycetes</taxon>
        <taxon>Micrococcales</taxon>
        <taxon>Cellulomonadaceae</taxon>
        <taxon>Cellulomonas</taxon>
    </lineage>
</organism>
<dbReference type="InterPro" id="IPR005158">
    <property type="entry name" value="BTAD"/>
</dbReference>
<evidence type="ECO:0000313" key="4">
    <source>
        <dbReference type="EMBL" id="MDM7855049.1"/>
    </source>
</evidence>
<dbReference type="RefSeq" id="WP_289454859.1">
    <property type="nucleotide sequence ID" value="NZ_JAUCGQ010000001.1"/>
</dbReference>
<comment type="caution">
    <text evidence="4">The sequence shown here is derived from an EMBL/GenBank/DDBJ whole genome shotgun (WGS) entry which is preliminary data.</text>
</comment>
<dbReference type="PANTHER" id="PTHR35807">
    <property type="entry name" value="TRANSCRIPTIONAL REGULATOR REDD-RELATED"/>
    <property type="match status" value="1"/>
</dbReference>
<dbReference type="EMBL" id="JAUCGQ010000001">
    <property type="protein sequence ID" value="MDM7855049.1"/>
    <property type="molecule type" value="Genomic_DNA"/>
</dbReference>